<accession>F3FFY6</accession>
<evidence type="ECO:0000313" key="2">
    <source>
        <dbReference type="EMBL" id="EGH29122.1"/>
    </source>
</evidence>
<feature type="domain" description="Methyltransferase" evidence="1">
    <location>
        <begin position="39"/>
        <end position="99"/>
    </location>
</feature>
<organism evidence="2 3">
    <name type="scientific">Pseudomonas syringae pv. japonica str. M301072</name>
    <dbReference type="NCBI Taxonomy" id="629262"/>
    <lineage>
        <taxon>Bacteria</taxon>
        <taxon>Pseudomonadati</taxon>
        <taxon>Pseudomonadota</taxon>
        <taxon>Gammaproteobacteria</taxon>
        <taxon>Pseudomonadales</taxon>
        <taxon>Pseudomonadaceae</taxon>
        <taxon>Pseudomonas</taxon>
        <taxon>Pseudomonas syringae</taxon>
    </lineage>
</organism>
<sequence>MNQLSNAVQYSGIWERESQSFESHDVYKQLAQEIPLVPVLEIGCGIGNGTKYLADGRAVLALDNNEHLIARASAQLKEAGQSAQIHHCDLFELSDEDYKAIADFQPKIVVAWFIGSHGEDIFARTSGELDVNEKSKLYRERIEDIVVSDKVSVDSVDIINLVSRGAIVTSFSDAELFETQKADYDEHVFGPVGFEVYDVKVSRWNRTGSTFAYGQAHNPNLASGETAPAIISIFARRKAS</sequence>
<dbReference type="InterPro" id="IPR029063">
    <property type="entry name" value="SAM-dependent_MTases_sf"/>
</dbReference>
<evidence type="ECO:0000259" key="1">
    <source>
        <dbReference type="Pfam" id="PF13649"/>
    </source>
</evidence>
<dbReference type="Pfam" id="PF13649">
    <property type="entry name" value="Methyltransf_25"/>
    <property type="match status" value="1"/>
</dbReference>
<proteinExistence type="predicted"/>
<dbReference type="CDD" id="cd02440">
    <property type="entry name" value="AdoMet_MTases"/>
    <property type="match status" value="1"/>
</dbReference>
<name>F3FFY6_PSESX</name>
<evidence type="ECO:0000313" key="3">
    <source>
        <dbReference type="Proteomes" id="UP000004471"/>
    </source>
</evidence>
<dbReference type="Proteomes" id="UP000004471">
    <property type="component" value="Unassembled WGS sequence"/>
</dbReference>
<dbReference type="PATRIC" id="fig|629262.5.peg.1533"/>
<comment type="caution">
    <text evidence="2">The sequence shown here is derived from an EMBL/GenBank/DDBJ whole genome shotgun (WGS) entry which is preliminary data.</text>
</comment>
<reference evidence="2 3" key="1">
    <citation type="journal article" date="2011" name="PLoS Pathog.">
        <title>Dynamic evolution of pathogenicity revealed by sequencing and comparative genomics of 19 Pseudomonas syringae isolates.</title>
        <authorList>
            <person name="Baltrus D.A."/>
            <person name="Nishimura M.T."/>
            <person name="Romanchuk A."/>
            <person name="Chang J.H."/>
            <person name="Mukhtar M.S."/>
            <person name="Cherkis K."/>
            <person name="Roach J."/>
            <person name="Grant S.R."/>
            <person name="Jones C.D."/>
            <person name="Dangl J.L."/>
        </authorList>
    </citation>
    <scope>NUCLEOTIDE SEQUENCE [LARGE SCALE GENOMIC DNA]</scope>
    <source>
        <strain evidence="3">M301072PT</strain>
    </source>
</reference>
<dbReference type="EMBL" id="AEAH01000401">
    <property type="protein sequence ID" value="EGH29122.1"/>
    <property type="molecule type" value="Genomic_DNA"/>
</dbReference>
<dbReference type="InterPro" id="IPR041698">
    <property type="entry name" value="Methyltransf_25"/>
</dbReference>
<dbReference type="Gene3D" id="3.40.50.150">
    <property type="entry name" value="Vaccinia Virus protein VP39"/>
    <property type="match status" value="1"/>
</dbReference>
<protein>
    <recommendedName>
        <fullName evidence="1">Methyltransferase domain-containing protein</fullName>
    </recommendedName>
</protein>
<gene>
    <name evidence="2" type="ORF">PSYJA_09120</name>
</gene>
<dbReference type="SUPFAM" id="SSF53335">
    <property type="entry name" value="S-adenosyl-L-methionine-dependent methyltransferases"/>
    <property type="match status" value="1"/>
</dbReference>
<dbReference type="HOGENOM" id="CLU_1149900_0_0_6"/>
<dbReference type="AlphaFoldDB" id="F3FFY6"/>